<dbReference type="AlphaFoldDB" id="A0A2A6CVG9"/>
<reference evidence="1" key="2">
    <citation type="submission" date="2022-06" db="UniProtKB">
        <authorList>
            <consortium name="EnsemblMetazoa"/>
        </authorList>
    </citation>
    <scope>IDENTIFICATION</scope>
    <source>
        <strain evidence="1">PS312</strain>
    </source>
</reference>
<keyword evidence="2" id="KW-1185">Reference proteome</keyword>
<protein>
    <submittedName>
        <fullName evidence="1">Uncharacterized protein</fullName>
    </submittedName>
</protein>
<accession>A0A8R1U6A5</accession>
<organism evidence="1 2">
    <name type="scientific">Pristionchus pacificus</name>
    <name type="common">Parasitic nematode worm</name>
    <dbReference type="NCBI Taxonomy" id="54126"/>
    <lineage>
        <taxon>Eukaryota</taxon>
        <taxon>Metazoa</taxon>
        <taxon>Ecdysozoa</taxon>
        <taxon>Nematoda</taxon>
        <taxon>Chromadorea</taxon>
        <taxon>Rhabditida</taxon>
        <taxon>Rhabditina</taxon>
        <taxon>Diplogasteromorpha</taxon>
        <taxon>Diplogasteroidea</taxon>
        <taxon>Neodiplogasteridae</taxon>
        <taxon>Pristionchus</taxon>
    </lineage>
</organism>
<dbReference type="EnsemblMetazoa" id="PPA08020.1">
    <property type="protein sequence ID" value="PPA08020.1"/>
    <property type="gene ID" value="WBGene00097574"/>
</dbReference>
<accession>A0A2A6CVG9</accession>
<dbReference type="Proteomes" id="UP000005239">
    <property type="component" value="Unassembled WGS sequence"/>
</dbReference>
<sequence>MALKDQQFQATIEDQSLRIQQLQWNRRSHSSKEMIEKLIFTQQKHFEMQVIDLYQDGIGLLYYLKRGRPQKLYSIADDGYEAVAYSPAEIVSVSRIDDGIYIQTEENKIYRVDYQPPHAIRTKYFRRQIREAEGERRERGSMVSQIKDGKKYIYRICDDPEKGIEIDATDEQLEGLMMKGVHRGKIIFERTENEMQDAQSIERLTENIIVIGSAFPGNDFGFLDDSSPLIFNMLRPTLEVFNTETMEAWTLGTDLPNARYRVVGVHGGKITVQAGSIVFTADLPERFQMIEVLNFKECQMHAEFQMNVVNLYQDGKGTPYYLKRGRPQKLYALADDGTEAAAYAPDEIDFAFRIDEGIYMQTEGRKIYRVDFQPPSGIVTNYLRQIGEVEDESAERGSMVSQIKDGKKYVYRICDDPEKGVLIDATEEQLEGLMMKGVHRGKIIFERMEKQDAQSIEKLTDNIIVIGSAFPGYDFGFLDDSSPLIFSMLRPTLEVFNTETMEAWAVVTDLPNAYYRVVGVHGGKITVQAGGIVFAADSPERFL</sequence>
<reference evidence="2" key="1">
    <citation type="journal article" date="2008" name="Nat. Genet.">
        <title>The Pristionchus pacificus genome provides a unique perspective on nematode lifestyle and parasitism.</title>
        <authorList>
            <person name="Dieterich C."/>
            <person name="Clifton S.W."/>
            <person name="Schuster L.N."/>
            <person name="Chinwalla A."/>
            <person name="Delehaunty K."/>
            <person name="Dinkelacker I."/>
            <person name="Fulton L."/>
            <person name="Fulton R."/>
            <person name="Godfrey J."/>
            <person name="Minx P."/>
            <person name="Mitreva M."/>
            <person name="Roeseler W."/>
            <person name="Tian H."/>
            <person name="Witte H."/>
            <person name="Yang S.P."/>
            <person name="Wilson R.K."/>
            <person name="Sommer R.J."/>
        </authorList>
    </citation>
    <scope>NUCLEOTIDE SEQUENCE [LARGE SCALE GENOMIC DNA]</scope>
    <source>
        <strain evidence="2">PS312</strain>
    </source>
</reference>
<proteinExistence type="predicted"/>
<evidence type="ECO:0000313" key="1">
    <source>
        <dbReference type="EnsemblMetazoa" id="PPA08020.1"/>
    </source>
</evidence>
<gene>
    <name evidence="1" type="primary">WBGene00097574</name>
</gene>
<name>A0A2A6CVG9_PRIPA</name>
<evidence type="ECO:0000313" key="2">
    <source>
        <dbReference type="Proteomes" id="UP000005239"/>
    </source>
</evidence>